<feature type="domain" description="RRM" evidence="8">
    <location>
        <begin position="372"/>
        <end position="468"/>
    </location>
</feature>
<keyword evidence="5" id="KW-0508">mRNA splicing</keyword>
<keyword evidence="9" id="KW-1185">Reference proteome</keyword>
<keyword evidence="3" id="KW-0677">Repeat</keyword>
<dbReference type="RefSeq" id="XP_014665191.1">
    <property type="nucleotide sequence ID" value="XM_014809705.1"/>
</dbReference>
<proteinExistence type="inferred from homology"/>
<dbReference type="Proteomes" id="UP000695022">
    <property type="component" value="Unplaced"/>
</dbReference>
<dbReference type="CDD" id="cd12282">
    <property type="entry name" value="RRM2_TatSF1_like"/>
    <property type="match status" value="1"/>
</dbReference>
<reference evidence="10" key="1">
    <citation type="submission" date="2025-08" db="UniProtKB">
        <authorList>
            <consortium name="RefSeq"/>
        </authorList>
    </citation>
    <scope>IDENTIFICATION</scope>
</reference>
<evidence type="ECO:0000256" key="7">
    <source>
        <dbReference type="SAM" id="MobiDB-lite"/>
    </source>
</evidence>
<evidence type="ECO:0000256" key="4">
    <source>
        <dbReference type="ARBA" id="ARBA00022884"/>
    </source>
</evidence>
<dbReference type="InterPro" id="IPR000504">
    <property type="entry name" value="RRM_dom"/>
</dbReference>
<feature type="compositionally biased region" description="Basic and acidic residues" evidence="7">
    <location>
        <begin position="510"/>
        <end position="532"/>
    </location>
</feature>
<feature type="region of interest" description="Disordered" evidence="7">
    <location>
        <begin position="191"/>
        <end position="230"/>
    </location>
</feature>
<evidence type="ECO:0000256" key="5">
    <source>
        <dbReference type="ARBA" id="ARBA00023187"/>
    </source>
</evidence>
<sequence length="583" mass="66948">MSDNEDFEEQIRLEQLGPESGADPGKAKSYTDKDGTEYEWDPKRKAYFPKIDTDFIAQYQANYGVETDFSQLPAATKEHQEYWAQYRQWQSQFYGENKKDAADKGKGKEGKGKKKDGKNSKDSGEKELGLLEKAEEDYAKESSEYSHEDFFYWYCTCSEEERNEWYSSLTEQQKRDHWDYYNQHYEQYAAGLTNEGQGENKEKGGDEQTEDSSKKESGSTKQGAKKKQESTWFDVSENKNTNVYVSNLPLSTTEDNFIQLMSKYGLILHDPQTGKPKVKLYKDEEGHFKGDALCCYFKIESVQLAEQLLDDSEYKGKKLKVEQARFQLKGSYNPALKRKRRKQDKQKMEKLKEKLLDWRPDKMRGERSKHEKVIVVKNMFDNKDFEKDATLILGLKQDLRDECSKYGEVKKVEIYDRHPEGIATVMFKEVEDADQALLTLHGRWFAKRKITAATWDGKEKFKVEETEEEKAKRLKGWDSFLEIDANSASVANSETQKEADELSSAGGGSKKADPEKSKLSSTDDHTEVESKPPDTVSPPDASENEKTIPEHLPADQAQSADLQEKVAPPDETKQIVDSAMETT</sequence>
<feature type="compositionally biased region" description="Basic and acidic residues" evidence="7">
    <location>
        <begin position="25"/>
        <end position="37"/>
    </location>
</feature>
<feature type="region of interest" description="Disordered" evidence="7">
    <location>
        <begin position="1"/>
        <end position="37"/>
    </location>
</feature>
<dbReference type="Pfam" id="PF00076">
    <property type="entry name" value="RRM_1"/>
    <property type="match status" value="2"/>
</dbReference>
<evidence type="ECO:0000256" key="3">
    <source>
        <dbReference type="ARBA" id="ARBA00022737"/>
    </source>
</evidence>
<feature type="compositionally biased region" description="Basic and acidic residues" evidence="7">
    <location>
        <begin position="97"/>
        <end position="110"/>
    </location>
</feature>
<evidence type="ECO:0000256" key="6">
    <source>
        <dbReference type="PROSITE-ProRule" id="PRU00176"/>
    </source>
</evidence>
<protein>
    <submittedName>
        <fullName evidence="10">HIV Tat-specific factor 1 homolog</fullName>
    </submittedName>
</protein>
<keyword evidence="4 6" id="KW-0694">RNA-binding</keyword>
<dbReference type="PROSITE" id="PS50102">
    <property type="entry name" value="RRM"/>
    <property type="match status" value="2"/>
</dbReference>
<dbReference type="PANTHER" id="PTHR15608:SF0">
    <property type="entry name" value="HIV TAT-SPECIFIC FACTOR 1"/>
    <property type="match status" value="1"/>
</dbReference>
<evidence type="ECO:0000256" key="1">
    <source>
        <dbReference type="ARBA" id="ARBA00007747"/>
    </source>
</evidence>
<evidence type="ECO:0000313" key="9">
    <source>
        <dbReference type="Proteomes" id="UP000695022"/>
    </source>
</evidence>
<gene>
    <name evidence="10" type="primary">LOC106807389</name>
</gene>
<accession>A0ABM1DZ20</accession>
<evidence type="ECO:0000256" key="2">
    <source>
        <dbReference type="ARBA" id="ARBA00022664"/>
    </source>
</evidence>
<feature type="domain" description="RRM" evidence="8">
    <location>
        <begin position="241"/>
        <end position="326"/>
    </location>
</feature>
<feature type="compositionally biased region" description="Basic and acidic residues" evidence="7">
    <location>
        <begin position="562"/>
        <end position="574"/>
    </location>
</feature>
<comment type="similarity">
    <text evidence="1">Belongs to the HTATSF1 family.</text>
</comment>
<dbReference type="InterPro" id="IPR012677">
    <property type="entry name" value="Nucleotide-bd_a/b_plait_sf"/>
</dbReference>
<dbReference type="InterPro" id="IPR035979">
    <property type="entry name" value="RBD_domain_sf"/>
</dbReference>
<dbReference type="PANTHER" id="PTHR15608">
    <property type="entry name" value="SPLICING FACTOR U2AF-ASSOCIATED PROTEIN 2"/>
    <property type="match status" value="1"/>
</dbReference>
<dbReference type="InterPro" id="IPR034393">
    <property type="entry name" value="TatSF1-like"/>
</dbReference>
<feature type="compositionally biased region" description="Basic and acidic residues" evidence="7">
    <location>
        <begin position="543"/>
        <end position="553"/>
    </location>
</feature>
<evidence type="ECO:0000259" key="8">
    <source>
        <dbReference type="PROSITE" id="PS50102"/>
    </source>
</evidence>
<feature type="region of interest" description="Disordered" evidence="7">
    <location>
        <begin position="488"/>
        <end position="583"/>
    </location>
</feature>
<evidence type="ECO:0000313" key="10">
    <source>
        <dbReference type="RefSeq" id="XP_014665191.1"/>
    </source>
</evidence>
<dbReference type="GeneID" id="106807389"/>
<name>A0ABM1DZ20_PRICU</name>
<dbReference type="SUPFAM" id="SSF54928">
    <property type="entry name" value="RNA-binding domain, RBD"/>
    <property type="match status" value="1"/>
</dbReference>
<dbReference type="InterPro" id="IPR034392">
    <property type="entry name" value="TatSF1-like_RRM1"/>
</dbReference>
<keyword evidence="2" id="KW-0507">mRNA processing</keyword>
<dbReference type="SMART" id="SM00360">
    <property type="entry name" value="RRM"/>
    <property type="match status" value="2"/>
</dbReference>
<feature type="compositionally biased region" description="Basic and acidic residues" evidence="7">
    <location>
        <begin position="198"/>
        <end position="218"/>
    </location>
</feature>
<organism evidence="9 10">
    <name type="scientific">Priapulus caudatus</name>
    <name type="common">Priapulid worm</name>
    <dbReference type="NCBI Taxonomy" id="37621"/>
    <lineage>
        <taxon>Eukaryota</taxon>
        <taxon>Metazoa</taxon>
        <taxon>Ecdysozoa</taxon>
        <taxon>Scalidophora</taxon>
        <taxon>Priapulida</taxon>
        <taxon>Priapulimorpha</taxon>
        <taxon>Priapulimorphida</taxon>
        <taxon>Priapulidae</taxon>
        <taxon>Priapulus</taxon>
    </lineage>
</organism>
<feature type="region of interest" description="Disordered" evidence="7">
    <location>
        <begin position="97"/>
        <end position="129"/>
    </location>
</feature>
<dbReference type="CDD" id="cd12281">
    <property type="entry name" value="RRM1_TatSF1_like"/>
    <property type="match status" value="1"/>
</dbReference>
<dbReference type="Gene3D" id="3.30.70.330">
    <property type="match status" value="2"/>
</dbReference>
<feature type="compositionally biased region" description="Basic and acidic residues" evidence="7">
    <location>
        <begin position="117"/>
        <end position="129"/>
    </location>
</feature>